<dbReference type="SUPFAM" id="SSF51215">
    <property type="entry name" value="Regulatory protein AraC"/>
    <property type="match status" value="1"/>
</dbReference>
<evidence type="ECO:0000256" key="2">
    <source>
        <dbReference type="ARBA" id="ARBA00023125"/>
    </source>
</evidence>
<dbReference type="Gene3D" id="1.10.10.60">
    <property type="entry name" value="Homeodomain-like"/>
    <property type="match status" value="2"/>
</dbReference>
<dbReference type="InterPro" id="IPR020449">
    <property type="entry name" value="Tscrpt_reg_AraC-type_HTH"/>
</dbReference>
<dbReference type="InterPro" id="IPR009057">
    <property type="entry name" value="Homeodomain-like_sf"/>
</dbReference>
<organism evidence="5 6">
    <name type="scientific">Paenibacillus konkukensis</name>
    <dbReference type="NCBI Taxonomy" id="2020716"/>
    <lineage>
        <taxon>Bacteria</taxon>
        <taxon>Bacillati</taxon>
        <taxon>Bacillota</taxon>
        <taxon>Bacilli</taxon>
        <taxon>Bacillales</taxon>
        <taxon>Paenibacillaceae</taxon>
        <taxon>Paenibacillus</taxon>
    </lineage>
</organism>
<dbReference type="EMBL" id="CP027059">
    <property type="protein sequence ID" value="UQZ81068.1"/>
    <property type="molecule type" value="Genomic_DNA"/>
</dbReference>
<keyword evidence="2" id="KW-0238">DNA-binding</keyword>
<keyword evidence="3" id="KW-0804">Transcription</keyword>
<reference evidence="5" key="1">
    <citation type="submission" date="2018-02" db="EMBL/GenBank/DDBJ databases">
        <authorList>
            <person name="Kim S.-K."/>
            <person name="Jung H.-I."/>
            <person name="Lee S.-W."/>
        </authorList>
    </citation>
    <scope>NUCLEOTIDE SEQUENCE</scope>
    <source>
        <strain evidence="5">SK3146</strain>
    </source>
</reference>
<dbReference type="SUPFAM" id="SSF46689">
    <property type="entry name" value="Homeodomain-like"/>
    <property type="match status" value="2"/>
</dbReference>
<dbReference type="Pfam" id="PF02311">
    <property type="entry name" value="AraC_binding"/>
    <property type="match status" value="1"/>
</dbReference>
<sequence>MKSQVLSVGFGSKLSPSKVLPHTHDYWQLEIATEGVITCNLLGEMRSLEIGDMLLVPPGVEHGFGYNEPPVAWISIKFERETGDLPHWTGIIHSNMITRKLISAFKTAIHASPYMQYEKVFVGGFLETILHYVHSGEFREINDSSELLVKRMMDSIYKRNGKSMTIYELAEELSYSRSHLSKKFKENTGESLKSFIDHIRIQKIEELLRYREQSISEIAADLGFHDVFSFSKFFKKHTGKSPRQYK</sequence>
<dbReference type="InterPro" id="IPR037923">
    <property type="entry name" value="HTH-like"/>
</dbReference>
<dbReference type="InterPro" id="IPR018060">
    <property type="entry name" value="HTH_AraC"/>
</dbReference>
<dbReference type="PANTHER" id="PTHR43280:SF2">
    <property type="entry name" value="HTH-TYPE TRANSCRIPTIONAL REGULATOR EXSA"/>
    <property type="match status" value="1"/>
</dbReference>
<dbReference type="PANTHER" id="PTHR43280">
    <property type="entry name" value="ARAC-FAMILY TRANSCRIPTIONAL REGULATOR"/>
    <property type="match status" value="1"/>
</dbReference>
<dbReference type="InterPro" id="IPR018062">
    <property type="entry name" value="HTH_AraC-typ_CS"/>
</dbReference>
<dbReference type="Pfam" id="PF12833">
    <property type="entry name" value="HTH_18"/>
    <property type="match status" value="1"/>
</dbReference>
<keyword evidence="1" id="KW-0805">Transcription regulation</keyword>
<dbReference type="SMART" id="SM00342">
    <property type="entry name" value="HTH_ARAC"/>
    <property type="match status" value="1"/>
</dbReference>
<proteinExistence type="predicted"/>
<accession>A0ABY4RFQ5</accession>
<evidence type="ECO:0000256" key="3">
    <source>
        <dbReference type="ARBA" id="ARBA00023163"/>
    </source>
</evidence>
<dbReference type="RefSeq" id="WP_249863332.1">
    <property type="nucleotide sequence ID" value="NZ_CP027059.1"/>
</dbReference>
<evidence type="ECO:0000313" key="5">
    <source>
        <dbReference type="EMBL" id="UQZ81068.1"/>
    </source>
</evidence>
<evidence type="ECO:0000256" key="1">
    <source>
        <dbReference type="ARBA" id="ARBA00023015"/>
    </source>
</evidence>
<keyword evidence="6" id="KW-1185">Reference proteome</keyword>
<name>A0ABY4RFQ5_9BACL</name>
<reference evidence="5" key="2">
    <citation type="journal article" date="2021" name="J Anim Sci Technol">
        <title>Complete genome sequence of Paenibacillus konkukensis sp. nov. SK3146 as a potential probiotic strain.</title>
        <authorList>
            <person name="Jung H.I."/>
            <person name="Park S."/>
            <person name="Niu K.M."/>
            <person name="Lee S.W."/>
            <person name="Kothari D."/>
            <person name="Yi K.J."/>
            <person name="Kim S.K."/>
        </authorList>
    </citation>
    <scope>NUCLEOTIDE SEQUENCE</scope>
    <source>
        <strain evidence="5">SK3146</strain>
    </source>
</reference>
<dbReference type="Gene3D" id="2.60.120.10">
    <property type="entry name" value="Jelly Rolls"/>
    <property type="match status" value="1"/>
</dbReference>
<protein>
    <submittedName>
        <fullName evidence="5">HTH-type transcriptional activator Btr</fullName>
    </submittedName>
</protein>
<evidence type="ECO:0000313" key="6">
    <source>
        <dbReference type="Proteomes" id="UP001057134"/>
    </source>
</evidence>
<dbReference type="InterPro" id="IPR003313">
    <property type="entry name" value="AraC-bd"/>
</dbReference>
<gene>
    <name evidence="5" type="primary">btr_2</name>
    <name evidence="5" type="ORF">SK3146_00224</name>
</gene>
<dbReference type="PROSITE" id="PS00041">
    <property type="entry name" value="HTH_ARAC_FAMILY_1"/>
    <property type="match status" value="1"/>
</dbReference>
<dbReference type="PRINTS" id="PR00032">
    <property type="entry name" value="HTHARAC"/>
</dbReference>
<dbReference type="InterPro" id="IPR014710">
    <property type="entry name" value="RmlC-like_jellyroll"/>
</dbReference>
<dbReference type="PROSITE" id="PS01124">
    <property type="entry name" value="HTH_ARAC_FAMILY_2"/>
    <property type="match status" value="1"/>
</dbReference>
<evidence type="ECO:0000259" key="4">
    <source>
        <dbReference type="PROSITE" id="PS01124"/>
    </source>
</evidence>
<feature type="domain" description="HTH araC/xylS-type" evidence="4">
    <location>
        <begin position="150"/>
        <end position="246"/>
    </location>
</feature>
<dbReference type="Proteomes" id="UP001057134">
    <property type="component" value="Chromosome"/>
</dbReference>